<accession>A0A4C1VWM4</accession>
<reference evidence="1 2" key="1">
    <citation type="journal article" date="2019" name="Commun. Biol.">
        <title>The bagworm genome reveals a unique fibroin gene that provides high tensile strength.</title>
        <authorList>
            <person name="Kono N."/>
            <person name="Nakamura H."/>
            <person name="Ohtoshi R."/>
            <person name="Tomita M."/>
            <person name="Numata K."/>
            <person name="Arakawa K."/>
        </authorList>
    </citation>
    <scope>NUCLEOTIDE SEQUENCE [LARGE SCALE GENOMIC DNA]</scope>
</reference>
<proteinExistence type="predicted"/>
<gene>
    <name evidence="1" type="ORF">EVAR_30490_1</name>
</gene>
<dbReference type="Proteomes" id="UP000299102">
    <property type="component" value="Unassembled WGS sequence"/>
</dbReference>
<protein>
    <submittedName>
        <fullName evidence="1">Uncharacterized protein</fullName>
    </submittedName>
</protein>
<organism evidence="1 2">
    <name type="scientific">Eumeta variegata</name>
    <name type="common">Bagworm moth</name>
    <name type="synonym">Eumeta japonica</name>
    <dbReference type="NCBI Taxonomy" id="151549"/>
    <lineage>
        <taxon>Eukaryota</taxon>
        <taxon>Metazoa</taxon>
        <taxon>Ecdysozoa</taxon>
        <taxon>Arthropoda</taxon>
        <taxon>Hexapoda</taxon>
        <taxon>Insecta</taxon>
        <taxon>Pterygota</taxon>
        <taxon>Neoptera</taxon>
        <taxon>Endopterygota</taxon>
        <taxon>Lepidoptera</taxon>
        <taxon>Glossata</taxon>
        <taxon>Ditrysia</taxon>
        <taxon>Tineoidea</taxon>
        <taxon>Psychidae</taxon>
        <taxon>Oiketicinae</taxon>
        <taxon>Eumeta</taxon>
    </lineage>
</organism>
<comment type="caution">
    <text evidence="1">The sequence shown here is derived from an EMBL/GenBank/DDBJ whole genome shotgun (WGS) entry which is preliminary data.</text>
</comment>
<evidence type="ECO:0000313" key="2">
    <source>
        <dbReference type="Proteomes" id="UP000299102"/>
    </source>
</evidence>
<sequence length="98" mass="11533">MDIVPAHNERWKLVDCDFKSCRPTFECTSSREYVGSGSEYCRRAAAHQPLRKPHYNPRASETIPYRWFNEFKGGQVTLAEKKEVAALRRLLQKKTCWR</sequence>
<name>A0A4C1VWM4_EUMVA</name>
<evidence type="ECO:0000313" key="1">
    <source>
        <dbReference type="EMBL" id="GBP43656.1"/>
    </source>
</evidence>
<dbReference type="EMBL" id="BGZK01000440">
    <property type="protein sequence ID" value="GBP43656.1"/>
    <property type="molecule type" value="Genomic_DNA"/>
</dbReference>
<dbReference type="AlphaFoldDB" id="A0A4C1VWM4"/>
<keyword evidence="2" id="KW-1185">Reference proteome</keyword>